<dbReference type="EnsemblBacteria" id="CAI48240">
    <property type="protein sequence ID" value="CAI48240"/>
    <property type="gene ID" value="NP_0298A"/>
</dbReference>
<evidence type="ECO:0000313" key="1">
    <source>
        <dbReference type="EMBL" id="CAI48240.1"/>
    </source>
</evidence>
<dbReference type="Proteomes" id="UP000002698">
    <property type="component" value="Chromosome"/>
</dbReference>
<organism evidence="1 2">
    <name type="scientific">Natronomonas pharaonis (strain ATCC 35678 / DSM 2160 / CIP 103997 / JCM 8858 / NBRC 14720 / NCIMB 2260 / Gabara)</name>
    <name type="common">Halobacterium pharaonis</name>
    <dbReference type="NCBI Taxonomy" id="348780"/>
    <lineage>
        <taxon>Archaea</taxon>
        <taxon>Methanobacteriati</taxon>
        <taxon>Methanobacteriota</taxon>
        <taxon>Stenosarchaea group</taxon>
        <taxon>Halobacteria</taxon>
        <taxon>Halobacteriales</taxon>
        <taxon>Natronomonadaceae</taxon>
        <taxon>Natronomonas</taxon>
    </lineage>
</organism>
<dbReference type="OrthoDB" id="383265at2157"/>
<dbReference type="AlphaFoldDB" id="A0A1U7ETJ9"/>
<name>A0A1U7ETJ9_NATPD</name>
<sequence>MSYEKPVECALCGEGLFEKGPQGNPQRIGETELVVTSDENVAKMEIPPKKRGEVTRAFALKIGLCPDCIDDYDLQGSGELADTYDDIVLHRAKILPKKEPP</sequence>
<dbReference type="KEGG" id="nph:NP_0298A"/>
<dbReference type="GeneID" id="41345075"/>
<dbReference type="RefSeq" id="WP_011321878.1">
    <property type="nucleotide sequence ID" value="NC_007426.1"/>
</dbReference>
<reference evidence="1 2" key="1">
    <citation type="journal article" date="2005" name="Genome Res.">
        <title>Living with two extremes: conclusions from the genome sequence of Natronomonas pharaonis.</title>
        <authorList>
            <person name="Falb M."/>
            <person name="Pfeiffer F."/>
            <person name="Palm P."/>
            <person name="Rodewald K."/>
            <person name="Hickmann V."/>
            <person name="Tittor J."/>
            <person name="Oesterhelt D."/>
        </authorList>
    </citation>
    <scope>NUCLEOTIDE SEQUENCE [LARGE SCALE GENOMIC DNA]</scope>
    <source>
        <strain evidence="2">ATCC 35678 / DSM 2160 / CIP 103997 / JCM 8858 / NBRC 14720 / NCIMB 2260 / Gabara</strain>
    </source>
</reference>
<protein>
    <submittedName>
        <fullName evidence="1">Uncharacterized protein</fullName>
    </submittedName>
</protein>
<accession>A0A1U7ETJ9</accession>
<dbReference type="EMBL" id="CR936257">
    <property type="protein sequence ID" value="CAI48240.1"/>
    <property type="molecule type" value="Genomic_DNA"/>
</dbReference>
<keyword evidence="2" id="KW-1185">Reference proteome</keyword>
<evidence type="ECO:0000313" key="2">
    <source>
        <dbReference type="Proteomes" id="UP000002698"/>
    </source>
</evidence>
<dbReference type="HOGENOM" id="CLU_2285126_0_0_2"/>
<gene>
    <name evidence="1" type="ordered locus">NP_0298A</name>
</gene>
<proteinExistence type="predicted"/>